<dbReference type="GeneID" id="8247150"/>
<protein>
    <submittedName>
        <fullName evidence="1">Uncharacterized protein</fullName>
    </submittedName>
</protein>
<dbReference type="InterPro" id="IPR014955">
    <property type="entry name" value="DUF1826"/>
</dbReference>
<dbReference type="KEGG" id="mis:MICPUN_53852"/>
<evidence type="ECO:0000313" key="2">
    <source>
        <dbReference type="Proteomes" id="UP000002009"/>
    </source>
</evidence>
<dbReference type="OrthoDB" id="539419at2759"/>
<dbReference type="Pfam" id="PF08856">
    <property type="entry name" value="DUF1826"/>
    <property type="match status" value="1"/>
</dbReference>
<dbReference type="InParanoid" id="C1FHN4"/>
<gene>
    <name evidence="1" type="ORF">MICPUN_53852</name>
</gene>
<dbReference type="RefSeq" id="XP_002508593.1">
    <property type="nucleotide sequence ID" value="XM_002508547.1"/>
</dbReference>
<evidence type="ECO:0000313" key="1">
    <source>
        <dbReference type="EMBL" id="ACO69851.1"/>
    </source>
</evidence>
<dbReference type="eggNOG" id="ENOG502SBZ6">
    <property type="taxonomic scope" value="Eukaryota"/>
</dbReference>
<accession>C1FHN4</accession>
<keyword evidence="2" id="KW-1185">Reference proteome</keyword>
<sequence length="309" mass="33004">MSHARGKSLRRHFRAPLPSARRAMTAGAVAAAVVSAPARSIGTRRYGRRGGATRHARASLSDPGFAADDARWDAAWTSVRDASTRVAFIDGDARRALRARLTRTNLREALAAIPGEVHLRAEVRTGASEALADVRAMDLHGGLFGHVDAGATDDGVRRGIETLERDIADVVRSFGKTCGETSAVVQVSLLRKTLCSKYHVDWVPLRAMVTYFGDGTEVLSAAASDAITRARALGPFAEDLAKSLAAATAVSKSCKSGECDVVLMKGERWPGNAGRAIVHRSPDVDGDAGEWRLCVRVDAPRWVNPATNE</sequence>
<dbReference type="EMBL" id="CP001576">
    <property type="protein sequence ID" value="ACO69851.1"/>
    <property type="molecule type" value="Genomic_DNA"/>
</dbReference>
<dbReference type="Proteomes" id="UP000002009">
    <property type="component" value="Chromosome 10"/>
</dbReference>
<dbReference type="AlphaFoldDB" id="C1FHN4"/>
<organism evidence="1 2">
    <name type="scientific">Micromonas commoda (strain RCC299 / NOUM17 / CCMP2709)</name>
    <name type="common">Picoplanktonic green alga</name>
    <dbReference type="NCBI Taxonomy" id="296587"/>
    <lineage>
        <taxon>Eukaryota</taxon>
        <taxon>Viridiplantae</taxon>
        <taxon>Chlorophyta</taxon>
        <taxon>Mamiellophyceae</taxon>
        <taxon>Mamiellales</taxon>
        <taxon>Mamiellaceae</taxon>
        <taxon>Micromonas</taxon>
    </lineage>
</organism>
<name>C1FHN4_MICCC</name>
<proteinExistence type="predicted"/>
<reference evidence="1 2" key="1">
    <citation type="journal article" date="2009" name="Science">
        <title>Green evolution and dynamic adaptations revealed by genomes of the marine picoeukaryotes Micromonas.</title>
        <authorList>
            <person name="Worden A.Z."/>
            <person name="Lee J.H."/>
            <person name="Mock T."/>
            <person name="Rouze P."/>
            <person name="Simmons M.P."/>
            <person name="Aerts A.L."/>
            <person name="Allen A.E."/>
            <person name="Cuvelier M.L."/>
            <person name="Derelle E."/>
            <person name="Everett M.V."/>
            <person name="Foulon E."/>
            <person name="Grimwood J."/>
            <person name="Gundlach H."/>
            <person name="Henrissat B."/>
            <person name="Napoli C."/>
            <person name="McDonald S.M."/>
            <person name="Parker M.S."/>
            <person name="Rombauts S."/>
            <person name="Salamov A."/>
            <person name="Von Dassow P."/>
            <person name="Badger J.H."/>
            <person name="Coutinho P.M."/>
            <person name="Demir E."/>
            <person name="Dubchak I."/>
            <person name="Gentemann C."/>
            <person name="Eikrem W."/>
            <person name="Gready J.E."/>
            <person name="John U."/>
            <person name="Lanier W."/>
            <person name="Lindquist E.A."/>
            <person name="Lucas S."/>
            <person name="Mayer K.F."/>
            <person name="Moreau H."/>
            <person name="Not F."/>
            <person name="Otillar R."/>
            <person name="Panaud O."/>
            <person name="Pangilinan J."/>
            <person name="Paulsen I."/>
            <person name="Piegu B."/>
            <person name="Poliakov A."/>
            <person name="Robbens S."/>
            <person name="Schmutz J."/>
            <person name="Toulza E."/>
            <person name="Wyss T."/>
            <person name="Zelensky A."/>
            <person name="Zhou K."/>
            <person name="Armbrust E.V."/>
            <person name="Bhattacharya D."/>
            <person name="Goodenough U.W."/>
            <person name="Van de Peer Y."/>
            <person name="Grigoriev I.V."/>
        </authorList>
    </citation>
    <scope>NUCLEOTIDE SEQUENCE [LARGE SCALE GENOMIC DNA]</scope>
    <source>
        <strain evidence="2">RCC299 / NOUM17</strain>
    </source>
</reference>